<evidence type="ECO:0000313" key="1">
    <source>
        <dbReference type="EMBL" id="HAW77286.1"/>
    </source>
</evidence>
<gene>
    <name evidence="1" type="ORF">DCW74_16305</name>
</gene>
<comment type="caution">
    <text evidence="1">The sequence shown here is derived from an EMBL/GenBank/DDBJ whole genome shotgun (WGS) entry which is preliminary data.</text>
</comment>
<dbReference type="AlphaFoldDB" id="A0A350P7L9"/>
<sequence>MSELALGDLRLKVAHMLQNPYVRSKGFPMNSAIKRMVKSECRSMSRKMQASTHYVVDNELFQLIWRSLKRRSIRHFINAFDNAMPPHSNFFVEWGMNDGLFGAHVSKERRQATFRIYETGKPTRKDPEFELEALSVHFYNFSDGSVRIMPIDFWMAPGQPDVDFGGHHSGVLMDDFLDLKNNLDDADKLPSDLNRVFSQIQVQPHIGHPDYLEWQKRPETLDVNRLCRSLGPLVNYETCHQMAFMTLISVISLVNYDWTVNREPGVIVDSVKSVNTSGVAKDQYKQVKLNLPKSKQVLDFFKQKPRTRKFGTAEHVVRGHWRHYKRTGERVWIGEHTRGDSQYGTVHKDYLLTKRDNFLKQTA</sequence>
<evidence type="ECO:0000313" key="2">
    <source>
        <dbReference type="Proteomes" id="UP000263517"/>
    </source>
</evidence>
<organism evidence="1 2">
    <name type="scientific">Alteromonas australica</name>
    <dbReference type="NCBI Taxonomy" id="589873"/>
    <lineage>
        <taxon>Bacteria</taxon>
        <taxon>Pseudomonadati</taxon>
        <taxon>Pseudomonadota</taxon>
        <taxon>Gammaproteobacteria</taxon>
        <taxon>Alteromonadales</taxon>
        <taxon>Alteromonadaceae</taxon>
        <taxon>Alteromonas/Salinimonas group</taxon>
        <taxon>Alteromonas</taxon>
    </lineage>
</organism>
<dbReference type="EMBL" id="DNAN01000574">
    <property type="protein sequence ID" value="HAW77286.1"/>
    <property type="molecule type" value="Genomic_DNA"/>
</dbReference>
<reference evidence="1 2" key="1">
    <citation type="journal article" date="2018" name="Nat. Biotechnol.">
        <title>A standardized bacterial taxonomy based on genome phylogeny substantially revises the tree of life.</title>
        <authorList>
            <person name="Parks D.H."/>
            <person name="Chuvochina M."/>
            <person name="Waite D.W."/>
            <person name="Rinke C."/>
            <person name="Skarshewski A."/>
            <person name="Chaumeil P.A."/>
            <person name="Hugenholtz P."/>
        </authorList>
    </citation>
    <scope>NUCLEOTIDE SEQUENCE [LARGE SCALE GENOMIC DNA]</scope>
    <source>
        <strain evidence="1">UBA11978</strain>
    </source>
</reference>
<accession>A0A350P7L9</accession>
<name>A0A350P7L9_9ALTE</name>
<dbReference type="Proteomes" id="UP000263517">
    <property type="component" value="Unassembled WGS sequence"/>
</dbReference>
<protein>
    <submittedName>
        <fullName evidence="1">Uncharacterized protein</fullName>
    </submittedName>
</protein>
<proteinExistence type="predicted"/>